<gene>
    <name evidence="2" type="ORF">H8S75_04305</name>
</gene>
<keyword evidence="1" id="KW-0812">Transmembrane</keyword>
<evidence type="ECO:0000313" key="2">
    <source>
        <dbReference type="EMBL" id="MBC5707173.1"/>
    </source>
</evidence>
<proteinExistence type="predicted"/>
<dbReference type="EMBL" id="JACOPB010000001">
    <property type="protein sequence ID" value="MBC5707173.1"/>
    <property type="molecule type" value="Genomic_DNA"/>
</dbReference>
<protein>
    <submittedName>
        <fullName evidence="2">Uncharacterized protein</fullName>
    </submittedName>
</protein>
<accession>A0ABR7H1U8</accession>
<organism evidence="2 3">
    <name type="scientific">Hungatella hominis</name>
    <dbReference type="NCBI Taxonomy" id="2763050"/>
    <lineage>
        <taxon>Bacteria</taxon>
        <taxon>Bacillati</taxon>
        <taxon>Bacillota</taxon>
        <taxon>Clostridia</taxon>
        <taxon>Lachnospirales</taxon>
        <taxon>Lachnospiraceae</taxon>
        <taxon>Hungatella</taxon>
    </lineage>
</organism>
<comment type="caution">
    <text evidence="2">The sequence shown here is derived from an EMBL/GenBank/DDBJ whole genome shotgun (WGS) entry which is preliminary data.</text>
</comment>
<dbReference type="Proteomes" id="UP000634672">
    <property type="component" value="Unassembled WGS sequence"/>
</dbReference>
<evidence type="ECO:0000313" key="3">
    <source>
        <dbReference type="Proteomes" id="UP000634672"/>
    </source>
</evidence>
<keyword evidence="1" id="KW-0472">Membrane</keyword>
<dbReference type="RefSeq" id="WP_187019568.1">
    <property type="nucleotide sequence ID" value="NZ_JACOPB010000001.1"/>
</dbReference>
<evidence type="ECO:0000256" key="1">
    <source>
        <dbReference type="SAM" id="Phobius"/>
    </source>
</evidence>
<reference evidence="2 3" key="1">
    <citation type="submission" date="2020-08" db="EMBL/GenBank/DDBJ databases">
        <title>Genome public.</title>
        <authorList>
            <person name="Liu C."/>
            <person name="Sun Q."/>
        </authorList>
    </citation>
    <scope>NUCLEOTIDE SEQUENCE [LARGE SCALE GENOMIC DNA]</scope>
    <source>
        <strain evidence="2 3">NSJ-66</strain>
    </source>
</reference>
<keyword evidence="1" id="KW-1133">Transmembrane helix</keyword>
<feature type="transmembrane region" description="Helical" evidence="1">
    <location>
        <begin position="12"/>
        <end position="30"/>
    </location>
</feature>
<keyword evidence="3" id="KW-1185">Reference proteome</keyword>
<sequence>MDLFTKDNITFVLALIGSVGTVLGWIYTFITSQRKIDIEIYDYTTYIGKIAQFFIHFQNQSFLPICIMSVTLVYNGVETCCELIPKKIRGNDNDLIKSPMFPINLVAKQGCLYFLEFVNCEQISLTPGSKVDFSINTNRGKIHKSVILSDISHYLHIG</sequence>
<name>A0ABR7H1U8_9FIRM</name>